<evidence type="ECO:0000313" key="1">
    <source>
        <dbReference type="EMBL" id="QZH65042.1"/>
    </source>
</evidence>
<dbReference type="EMBL" id="CP081673">
    <property type="protein sequence ID" value="QZH65042.1"/>
    <property type="molecule type" value="Genomic_DNA"/>
</dbReference>
<proteinExistence type="predicted"/>
<accession>A0ACD1FD95</accession>
<organism evidence="1 2">
    <name type="scientific">Mycolicibacterium farcinogenes</name>
    <name type="common">Mycobacterium farcinogenes</name>
    <dbReference type="NCBI Taxonomy" id="1802"/>
    <lineage>
        <taxon>Bacteria</taxon>
        <taxon>Bacillati</taxon>
        <taxon>Actinomycetota</taxon>
        <taxon>Actinomycetes</taxon>
        <taxon>Mycobacteriales</taxon>
        <taxon>Mycobacteriaceae</taxon>
        <taxon>Mycolicibacterium</taxon>
    </lineage>
</organism>
<keyword evidence="2" id="KW-1185">Reference proteome</keyword>
<sequence length="217" mass="22940">MSDKSQAGWYPDPDGKGGKRYFDGTNWGPTAPPAQTLASPQPKKSGSGGKVVAVVVGIFFLLFLIGKCGSSSDDDKSSESQSSAATSSVTVSAAAPTPTGPKKPDATFSTAPSPEGEQVSAVFDISDNLTEGLIKDGARFETIDILEYAKATYPNAASVNVQGRFPMKDAYGNTTTDTVINLYYSKSTIDQINFDGVDKDKIWEIRDSGYVAPAFQP</sequence>
<dbReference type="Proteomes" id="UP000825598">
    <property type="component" value="Chromosome"/>
</dbReference>
<name>A0ACD1FD95_MYCFR</name>
<evidence type="ECO:0000313" key="2">
    <source>
        <dbReference type="Proteomes" id="UP000825598"/>
    </source>
</evidence>
<gene>
    <name evidence="1" type="ORF">K6L26_24040</name>
</gene>
<reference evidence="1" key="1">
    <citation type="submission" date="2021-07" db="EMBL/GenBank/DDBJ databases">
        <title>Complete Genome Sequences of Mycobacterium farcinogenes Isolated from Clinical Specimens from Patients in Thailand.</title>
        <authorList>
            <person name="Sodsai P."/>
        </authorList>
    </citation>
    <scope>NUCLEOTIDE SEQUENCE</scope>
    <source>
        <strain evidence="1">BKK/CU-MFGFA-001</strain>
    </source>
</reference>
<protein>
    <submittedName>
        <fullName evidence="1">DUF2510 domain-containing protein</fullName>
    </submittedName>
</protein>